<dbReference type="GeneID" id="36518198"/>
<feature type="region of interest" description="Disordered" evidence="9">
    <location>
        <begin position="1"/>
        <end position="25"/>
    </location>
</feature>
<dbReference type="PANTHER" id="PTHR13220:SF11">
    <property type="entry name" value="TIMELESS-INTERACTING PROTEIN"/>
    <property type="match status" value="1"/>
</dbReference>
<dbReference type="STRING" id="45607.A0A2T0FPB6"/>
<feature type="region of interest" description="Disordered" evidence="9">
    <location>
        <begin position="153"/>
        <end position="178"/>
    </location>
</feature>
<comment type="subunit">
    <text evidence="3">Component of the fork protection complex (FPC) consisting of TOF1 and CSM3.</text>
</comment>
<comment type="similarity">
    <text evidence="2 8">Belongs to the CSM3 family.</text>
</comment>
<evidence type="ECO:0000256" key="8">
    <source>
        <dbReference type="RuleBase" id="RU366049"/>
    </source>
</evidence>
<dbReference type="AlphaFoldDB" id="A0A2T0FPB6"/>
<keyword evidence="6 8" id="KW-0539">Nucleus</keyword>
<feature type="domain" description="Chromosome segregation in meiosis protein 3" evidence="10">
    <location>
        <begin position="58"/>
        <end position="140"/>
    </location>
</feature>
<name>A0A2T0FPB6_9ASCO</name>
<keyword evidence="12" id="KW-1185">Reference proteome</keyword>
<evidence type="ECO:0000256" key="1">
    <source>
        <dbReference type="ARBA" id="ARBA00004123"/>
    </source>
</evidence>
<evidence type="ECO:0000256" key="3">
    <source>
        <dbReference type="ARBA" id="ARBA00011217"/>
    </source>
</evidence>
<evidence type="ECO:0000256" key="5">
    <source>
        <dbReference type="ARBA" id="ARBA00022880"/>
    </source>
</evidence>
<gene>
    <name evidence="11" type="ORF">B9G98_04450</name>
</gene>
<comment type="caution">
    <text evidence="11">The sequence shown here is derived from an EMBL/GenBank/DDBJ whole genome shotgun (WGS) entry which is preliminary data.</text>
</comment>
<dbReference type="OrthoDB" id="437078at2759"/>
<dbReference type="PANTHER" id="PTHR13220">
    <property type="entry name" value="TIMELESS INTERACTING-RELATED"/>
    <property type="match status" value="1"/>
</dbReference>
<dbReference type="Proteomes" id="UP000238350">
    <property type="component" value="Unassembled WGS sequence"/>
</dbReference>
<evidence type="ECO:0000256" key="4">
    <source>
        <dbReference type="ARBA" id="ARBA00022763"/>
    </source>
</evidence>
<evidence type="ECO:0000256" key="6">
    <source>
        <dbReference type="ARBA" id="ARBA00023242"/>
    </source>
</evidence>
<dbReference type="EMBL" id="NDIQ01000022">
    <property type="protein sequence ID" value="PRT56830.1"/>
    <property type="molecule type" value="Genomic_DNA"/>
</dbReference>
<dbReference type="GO" id="GO:0006974">
    <property type="term" value="P:DNA damage response"/>
    <property type="evidence" value="ECO:0007669"/>
    <property type="project" value="UniProtKB-KW"/>
</dbReference>
<dbReference type="InterPro" id="IPR040038">
    <property type="entry name" value="TIPIN/Csm3/Swi3"/>
</dbReference>
<organism evidence="11 12">
    <name type="scientific">Wickerhamiella sorbophila</name>
    <dbReference type="NCBI Taxonomy" id="45607"/>
    <lineage>
        <taxon>Eukaryota</taxon>
        <taxon>Fungi</taxon>
        <taxon>Dikarya</taxon>
        <taxon>Ascomycota</taxon>
        <taxon>Saccharomycotina</taxon>
        <taxon>Dipodascomycetes</taxon>
        <taxon>Dipodascales</taxon>
        <taxon>Trichomonascaceae</taxon>
        <taxon>Wickerhamiella</taxon>
    </lineage>
</organism>
<protein>
    <recommendedName>
        <fullName evidence="8">Chromosome segregation in meiosis protein</fullName>
    </recommendedName>
</protein>
<dbReference type="GO" id="GO:0003677">
    <property type="term" value="F:DNA binding"/>
    <property type="evidence" value="ECO:0007669"/>
    <property type="project" value="TreeGrafter"/>
</dbReference>
<evidence type="ECO:0000256" key="2">
    <source>
        <dbReference type="ARBA" id="ARBA00006075"/>
    </source>
</evidence>
<dbReference type="GO" id="GO:0000076">
    <property type="term" value="P:DNA replication checkpoint signaling"/>
    <property type="evidence" value="ECO:0007669"/>
    <property type="project" value="UniProtKB-UniRule"/>
</dbReference>
<keyword evidence="4 8" id="KW-0227">DNA damage</keyword>
<evidence type="ECO:0000313" key="12">
    <source>
        <dbReference type="Proteomes" id="UP000238350"/>
    </source>
</evidence>
<accession>A0A2T0FPB6</accession>
<evidence type="ECO:0000256" key="9">
    <source>
        <dbReference type="SAM" id="MobiDB-lite"/>
    </source>
</evidence>
<evidence type="ECO:0000313" key="11">
    <source>
        <dbReference type="EMBL" id="PRT56830.1"/>
    </source>
</evidence>
<evidence type="ECO:0000256" key="7">
    <source>
        <dbReference type="ARBA" id="ARBA00023306"/>
    </source>
</evidence>
<dbReference type="GO" id="GO:0043111">
    <property type="term" value="P:replication fork arrest"/>
    <property type="evidence" value="ECO:0007669"/>
    <property type="project" value="TreeGrafter"/>
</dbReference>
<sequence>MDPLDLSAYDVPSTPENVPEIPVENNEQNEFEALGVDDDNLGVEESATAGATRRPRAKMDSERILSKRGLPTLQKTMLRFKFKGKGHEKRDLTKLLGTYQLWGHKLYPKANFEDFLILCRRGGRDTAIKTYRKKMLDEEKYGSRIPAPDAEELPAQQAKPVQAHEPVTTIPSPEYPDMSEFQDVEQDEDSLAAAMEAYEEMGF</sequence>
<dbReference type="GO" id="GO:0031298">
    <property type="term" value="C:replication fork protection complex"/>
    <property type="evidence" value="ECO:0007669"/>
    <property type="project" value="TreeGrafter"/>
</dbReference>
<proteinExistence type="inferred from homology"/>
<comment type="subcellular location">
    <subcellularLocation>
        <location evidence="1 8">Nucleus</location>
    </subcellularLocation>
</comment>
<keyword evidence="5" id="KW-0236">DNA replication inhibitor</keyword>
<reference evidence="11 12" key="1">
    <citation type="submission" date="2017-04" db="EMBL/GenBank/DDBJ databases">
        <title>Genome sequencing of [Candida] sorbophila.</title>
        <authorList>
            <person name="Ahn J.O."/>
        </authorList>
    </citation>
    <scope>NUCLEOTIDE SEQUENCE [LARGE SCALE GENOMIC DNA]</scope>
    <source>
        <strain evidence="11 12">DS02</strain>
    </source>
</reference>
<evidence type="ECO:0000259" key="10">
    <source>
        <dbReference type="Pfam" id="PF07962"/>
    </source>
</evidence>
<keyword evidence="7 8" id="KW-0131">Cell cycle</keyword>
<comment type="function">
    <text evidence="8">Plays an important role in the control of DNA replication and the maintenance of replication fork stability.</text>
</comment>
<feature type="compositionally biased region" description="Low complexity" evidence="9">
    <location>
        <begin position="15"/>
        <end position="25"/>
    </location>
</feature>
<dbReference type="RefSeq" id="XP_024666775.1">
    <property type="nucleotide sequence ID" value="XM_024811007.1"/>
</dbReference>
<dbReference type="GO" id="GO:0031297">
    <property type="term" value="P:replication fork processing"/>
    <property type="evidence" value="ECO:0007669"/>
    <property type="project" value="UniProtKB-UniRule"/>
</dbReference>
<dbReference type="Pfam" id="PF07962">
    <property type="entry name" value="Swi3"/>
    <property type="match status" value="1"/>
</dbReference>
<dbReference type="InterPro" id="IPR012923">
    <property type="entry name" value="Csm3"/>
</dbReference>